<dbReference type="RefSeq" id="WP_409553187.1">
    <property type="nucleotide sequence ID" value="NZ_JBKBDE010000019.1"/>
</dbReference>
<keyword evidence="4" id="KW-0788">Thiol protease</keyword>
<evidence type="ECO:0000256" key="1">
    <source>
        <dbReference type="ARBA" id="ARBA00007074"/>
    </source>
</evidence>
<evidence type="ECO:0000256" key="3">
    <source>
        <dbReference type="ARBA" id="ARBA00022801"/>
    </source>
</evidence>
<reference evidence="7 8" key="1">
    <citation type="submission" date="2024-12" db="EMBL/GenBank/DDBJ databases">
        <title>The coexistence of Mycolicibacterium septicum and Mycolicibacterium nivoides in clinical samples.</title>
        <authorList>
            <person name="Wang C."/>
            <person name="Feng Y."/>
            <person name="Zong Z."/>
        </authorList>
    </citation>
    <scope>NUCLEOTIDE SEQUENCE [LARGE SCALE GENOMIC DNA]</scope>
    <source>
        <strain evidence="7 8">120310</strain>
    </source>
</reference>
<feature type="region of interest" description="Disordered" evidence="5">
    <location>
        <begin position="158"/>
        <end position="227"/>
    </location>
</feature>
<evidence type="ECO:0000259" key="6">
    <source>
        <dbReference type="PROSITE" id="PS51935"/>
    </source>
</evidence>
<sequence length="358" mass="36154">MPASASSLAAPLYELWYLVGSGWPAHNPAATALDGAQATLSDIAVALARSWERAAGDWTGTSATTAAKFASDTAAEVTGLALRAEALSTAVRDAGSAVAQARSRLQAIIDRFEERAAALTPHLDEPGMAQELQAEARRAVSEASAVVDELRGELDRQTGAVAAPAAGSSPAAGMRPASAGFSAGSGSGSGGFKPAPVGFSGDAPPAASMGGDRSEPPAGLRDPGMFGDGVAVRLPDGSTAAAPNAVAASAVRHALTQLGVPYRWGGTTPGVGLDCSGLTQWAYHEAGLDIPRLAQEQDIGKAVSPGTLRPGDLAVWDGHVAMIVGANTMIEAGDPVKLSPIRTTNAGQGFQGFWRPTV</sequence>
<dbReference type="PROSITE" id="PS51935">
    <property type="entry name" value="NLPC_P60"/>
    <property type="match status" value="1"/>
</dbReference>
<evidence type="ECO:0000256" key="4">
    <source>
        <dbReference type="ARBA" id="ARBA00022807"/>
    </source>
</evidence>
<dbReference type="InterPro" id="IPR051794">
    <property type="entry name" value="PG_Endopeptidase_C40"/>
</dbReference>
<dbReference type="PANTHER" id="PTHR47359">
    <property type="entry name" value="PEPTIDOGLYCAN DL-ENDOPEPTIDASE CWLO"/>
    <property type="match status" value="1"/>
</dbReference>
<dbReference type="PANTHER" id="PTHR47359:SF3">
    <property type="entry name" value="NLP_P60 DOMAIN-CONTAINING PROTEIN-RELATED"/>
    <property type="match status" value="1"/>
</dbReference>
<proteinExistence type="inferred from homology"/>
<keyword evidence="2" id="KW-0645">Protease</keyword>
<comment type="similarity">
    <text evidence="1">Belongs to the peptidase C40 family.</text>
</comment>
<dbReference type="InterPro" id="IPR000064">
    <property type="entry name" value="NLP_P60_dom"/>
</dbReference>
<evidence type="ECO:0000256" key="2">
    <source>
        <dbReference type="ARBA" id="ARBA00022670"/>
    </source>
</evidence>
<dbReference type="EMBL" id="JBKBDE010000019">
    <property type="protein sequence ID" value="MFN6555257.1"/>
    <property type="molecule type" value="Genomic_DNA"/>
</dbReference>
<dbReference type="InterPro" id="IPR038765">
    <property type="entry name" value="Papain-like_cys_pep_sf"/>
</dbReference>
<comment type="caution">
    <text evidence="7">The sequence shown here is derived from an EMBL/GenBank/DDBJ whole genome shotgun (WGS) entry which is preliminary data.</text>
</comment>
<dbReference type="SUPFAM" id="SSF54001">
    <property type="entry name" value="Cysteine proteinases"/>
    <property type="match status" value="1"/>
</dbReference>
<protein>
    <submittedName>
        <fullName evidence="7">NlpC/P60 family protein</fullName>
    </submittedName>
</protein>
<evidence type="ECO:0000313" key="8">
    <source>
        <dbReference type="Proteomes" id="UP001635817"/>
    </source>
</evidence>
<dbReference type="Proteomes" id="UP001635817">
    <property type="component" value="Unassembled WGS sequence"/>
</dbReference>
<feature type="domain" description="NlpC/P60" evidence="6">
    <location>
        <begin position="244"/>
        <end position="358"/>
    </location>
</feature>
<evidence type="ECO:0000313" key="7">
    <source>
        <dbReference type="EMBL" id="MFN6555257.1"/>
    </source>
</evidence>
<evidence type="ECO:0000256" key="5">
    <source>
        <dbReference type="SAM" id="MobiDB-lite"/>
    </source>
</evidence>
<gene>
    <name evidence="7" type="ORF">ACK4CP_33035</name>
</gene>
<name>A0ABW9M791_9MYCO</name>
<dbReference type="Gene3D" id="3.90.1720.10">
    <property type="entry name" value="endopeptidase domain like (from Nostoc punctiforme)"/>
    <property type="match status" value="1"/>
</dbReference>
<keyword evidence="8" id="KW-1185">Reference proteome</keyword>
<dbReference type="Pfam" id="PF00877">
    <property type="entry name" value="NLPC_P60"/>
    <property type="match status" value="1"/>
</dbReference>
<feature type="compositionally biased region" description="Low complexity" evidence="5">
    <location>
        <begin position="159"/>
        <end position="182"/>
    </location>
</feature>
<organism evidence="7 8">
    <name type="scientific">Mycolicibacterium septicum</name>
    <dbReference type="NCBI Taxonomy" id="98668"/>
    <lineage>
        <taxon>Bacteria</taxon>
        <taxon>Bacillati</taxon>
        <taxon>Actinomycetota</taxon>
        <taxon>Actinomycetes</taxon>
        <taxon>Mycobacteriales</taxon>
        <taxon>Mycobacteriaceae</taxon>
        <taxon>Mycolicibacterium</taxon>
    </lineage>
</organism>
<keyword evidence="3" id="KW-0378">Hydrolase</keyword>
<accession>A0ABW9M791</accession>